<evidence type="ECO:0000256" key="7">
    <source>
        <dbReference type="ARBA" id="ARBA00023157"/>
    </source>
</evidence>
<evidence type="ECO:0000256" key="6">
    <source>
        <dbReference type="ARBA" id="ARBA00022833"/>
    </source>
</evidence>
<dbReference type="InterPro" id="IPR000602">
    <property type="entry name" value="Glyco_hydro_38_N"/>
</dbReference>
<dbReference type="FunFam" id="1.20.1270.50:FF:000002">
    <property type="entry name" value="Alpha-mannosidase"/>
    <property type="match status" value="1"/>
</dbReference>
<dbReference type="CDD" id="cd10810">
    <property type="entry name" value="GH38N_AMII_LAM_like"/>
    <property type="match status" value="1"/>
</dbReference>
<reference evidence="12 13" key="1">
    <citation type="journal article" date="2023" name="Insect Mol. Biol.">
        <title>Genome sequencing provides insights into the evolution of gene families encoding plant cell wall-degrading enzymes in longhorned beetles.</title>
        <authorList>
            <person name="Shin N.R."/>
            <person name="Okamura Y."/>
            <person name="Kirsch R."/>
            <person name="Pauchet Y."/>
        </authorList>
    </citation>
    <scope>NUCLEOTIDE SEQUENCE [LARGE SCALE GENOMIC DNA]</scope>
    <source>
        <strain evidence="12">EAD_L_NR</strain>
    </source>
</reference>
<keyword evidence="9 10" id="KW-0326">Glycosidase</keyword>
<evidence type="ECO:0000256" key="3">
    <source>
        <dbReference type="ARBA" id="ARBA00012752"/>
    </source>
</evidence>
<keyword evidence="6 10" id="KW-0862">Zinc</keyword>
<dbReference type="Gene3D" id="2.60.40.1180">
    <property type="entry name" value="Golgi alpha-mannosidase II"/>
    <property type="match status" value="1"/>
</dbReference>
<evidence type="ECO:0000256" key="4">
    <source>
        <dbReference type="ARBA" id="ARBA00022723"/>
    </source>
</evidence>
<dbReference type="Pfam" id="PF07748">
    <property type="entry name" value="Glyco_hydro_38C"/>
    <property type="match status" value="1"/>
</dbReference>
<dbReference type="InterPro" id="IPR027291">
    <property type="entry name" value="Glyco_hydro_38_N_sf"/>
</dbReference>
<dbReference type="SMART" id="SM00872">
    <property type="entry name" value="Alpha-mann_mid"/>
    <property type="match status" value="1"/>
</dbReference>
<dbReference type="SUPFAM" id="SSF88688">
    <property type="entry name" value="Families 57/38 glycoside transferase middle domain"/>
    <property type="match status" value="1"/>
</dbReference>
<evidence type="ECO:0000256" key="1">
    <source>
        <dbReference type="ARBA" id="ARBA00000365"/>
    </source>
</evidence>
<dbReference type="InterPro" id="IPR011013">
    <property type="entry name" value="Gal_mutarotase_sf_dom"/>
</dbReference>
<dbReference type="GO" id="GO:0004559">
    <property type="term" value="F:alpha-mannosidase activity"/>
    <property type="evidence" value="ECO:0007669"/>
    <property type="project" value="UniProtKB-EC"/>
</dbReference>
<dbReference type="EC" id="3.2.1.-" evidence="10"/>
<evidence type="ECO:0000259" key="11">
    <source>
        <dbReference type="SMART" id="SM00872"/>
    </source>
</evidence>
<dbReference type="InterPro" id="IPR050843">
    <property type="entry name" value="Glycosyl_Hydrlase_38"/>
</dbReference>
<dbReference type="SUPFAM" id="SSF88713">
    <property type="entry name" value="Glycoside hydrolase/deacetylase"/>
    <property type="match status" value="1"/>
</dbReference>
<dbReference type="Gene3D" id="1.20.1270.50">
    <property type="entry name" value="Glycoside hydrolase family 38, central domain"/>
    <property type="match status" value="1"/>
</dbReference>
<sequence>MHILYVILFLTIAWKESGAALKCGYDSCHAVNQSKINVHIVPHSHDDVGWLRTMDEYYYNEVQQILSSVIEALVEDSNRRFIQVETAFFYKWWSFQTQHLKSIVKQLVEEGRLEIVNGAWSMNDEATVHYQSIVDQFTLGLRFVQDNLGSCARPRTSWQIDTFGHSREYASLVSQFGMDAIFFARLDYRDKAKRLKDKAMEMLWTGSASLGSDSNVFTSVLYHNYSPPPKFCFDILCQDEAIVNDTDSFEYNWETRARGFQKFNPKINGKEVNLFYSTPSCYSKAVHDYVQEKKLKLHVKTDDFLPYATGPNVVWTGYFTSRPNCKKLERLSNNMLQVSKQLGALAGKPYESNAPLSHAMGVMQHHNAITGTGLDYVAKDYQRLLANGIEKATLEAASSFSSILGLSKNLNLTSCPQLNVSVCSVTTQDNSNKEFTVIVYNPLARNTSHYVHIPVRGNSYEVVGPTGNISKNLNQFHNFVALPGEVVESHMTTPVDYFTEVPGSVYATLIFKADNLPALGYKVYKLRSWILSEEQQREPPQVRQLVDQIGFEDRYVNFDLSTGRLKSITLFGSTLEFTQQFLCYKSGATSNSYIFTPAGEPEELRLVENKVLINDGNLIREVHQTFRAYGITQIIRIYKDKDFIEFDWVVGSQDVGSGGREFVIRYTPNLLQPHEDFYTDANGREMMQRKKNNRETYNYTDEQPQSGNYYPVNTRIVVKNDTHEFAVMTDRSQGGTSLNPGQIELMVEIARQIPDGLDEHEFDKPVKIRGAHYVTHGVSAKGNGGRTMAVVQRDIVQRKLLQPWLFFTTDDIPVREQSFLNKELPPNVHLLTLESWDSEKNALLIRLEHILEKEEDPDLSKKVTVDMTDVFKPFVIHTMKEHTLAANVPLEESDRLNWSQLKPEDASSPLSKSQRLKRAETDLKITLAPMQIRTFVVTVEPRV</sequence>
<comment type="catalytic activity">
    <reaction evidence="1">
        <text>Hydrolysis of terminal, non-reducing alpha-D-mannose residues in alpha-D-mannosides.</text>
        <dbReference type="EC" id="3.2.1.24"/>
    </reaction>
</comment>
<dbReference type="GO" id="GO:0005764">
    <property type="term" value="C:lysosome"/>
    <property type="evidence" value="ECO:0007669"/>
    <property type="project" value="TreeGrafter"/>
</dbReference>
<comment type="caution">
    <text evidence="12">The sequence shown here is derived from an EMBL/GenBank/DDBJ whole genome shotgun (WGS) entry which is preliminary data.</text>
</comment>
<dbReference type="Proteomes" id="UP001159042">
    <property type="component" value="Unassembled WGS sequence"/>
</dbReference>
<dbReference type="EMBL" id="JANEYG010000016">
    <property type="protein sequence ID" value="KAJ8919723.1"/>
    <property type="molecule type" value="Genomic_DNA"/>
</dbReference>
<feature type="signal peptide" evidence="10">
    <location>
        <begin position="1"/>
        <end position="19"/>
    </location>
</feature>
<protein>
    <recommendedName>
        <fullName evidence="3 10">Alpha-mannosidase</fullName>
        <ecNumber evidence="10">3.2.1.-</ecNumber>
    </recommendedName>
</protein>
<keyword evidence="4 10" id="KW-0479">Metal-binding</keyword>
<dbReference type="Gene3D" id="2.60.40.1360">
    <property type="match status" value="1"/>
</dbReference>
<feature type="chain" id="PRO_5043105625" description="Alpha-mannosidase" evidence="10">
    <location>
        <begin position="20"/>
        <end position="943"/>
    </location>
</feature>
<keyword evidence="8" id="KW-0325">Glycoprotein</keyword>
<dbReference type="InterPro" id="IPR011330">
    <property type="entry name" value="Glyco_hydro/deAcase_b/a-brl"/>
</dbReference>
<name>A0AAV8VZD4_9CUCU</name>
<evidence type="ECO:0000256" key="5">
    <source>
        <dbReference type="ARBA" id="ARBA00022801"/>
    </source>
</evidence>
<accession>A0AAV8VZD4</accession>
<dbReference type="PANTHER" id="PTHR11607:SF3">
    <property type="entry name" value="LYSOSOMAL ALPHA-MANNOSIDASE"/>
    <property type="match status" value="1"/>
</dbReference>
<dbReference type="InterPro" id="IPR013780">
    <property type="entry name" value="Glyco_hydro_b"/>
</dbReference>
<gene>
    <name evidence="12" type="ORF">NQ315_006251</name>
</gene>
<organism evidence="12 13">
    <name type="scientific">Exocentrus adspersus</name>
    <dbReference type="NCBI Taxonomy" id="1586481"/>
    <lineage>
        <taxon>Eukaryota</taxon>
        <taxon>Metazoa</taxon>
        <taxon>Ecdysozoa</taxon>
        <taxon>Arthropoda</taxon>
        <taxon>Hexapoda</taxon>
        <taxon>Insecta</taxon>
        <taxon>Pterygota</taxon>
        <taxon>Neoptera</taxon>
        <taxon>Endopterygota</taxon>
        <taxon>Coleoptera</taxon>
        <taxon>Polyphaga</taxon>
        <taxon>Cucujiformia</taxon>
        <taxon>Chrysomeloidea</taxon>
        <taxon>Cerambycidae</taxon>
        <taxon>Lamiinae</taxon>
        <taxon>Acanthocinini</taxon>
        <taxon>Exocentrus</taxon>
    </lineage>
</organism>
<evidence type="ECO:0000256" key="10">
    <source>
        <dbReference type="RuleBase" id="RU361199"/>
    </source>
</evidence>
<evidence type="ECO:0000313" key="13">
    <source>
        <dbReference type="Proteomes" id="UP001159042"/>
    </source>
</evidence>
<dbReference type="InterPro" id="IPR041147">
    <property type="entry name" value="GH38_C"/>
</dbReference>
<dbReference type="SUPFAM" id="SSF74650">
    <property type="entry name" value="Galactose mutarotase-like"/>
    <property type="match status" value="1"/>
</dbReference>
<dbReference type="GO" id="GO:0030246">
    <property type="term" value="F:carbohydrate binding"/>
    <property type="evidence" value="ECO:0007669"/>
    <property type="project" value="InterPro"/>
</dbReference>
<feature type="domain" description="Glycoside hydrolase family 38 central" evidence="11">
    <location>
        <begin position="313"/>
        <end position="385"/>
    </location>
</feature>
<dbReference type="Pfam" id="PF09261">
    <property type="entry name" value="Alpha-mann_mid"/>
    <property type="match status" value="1"/>
</dbReference>
<evidence type="ECO:0000313" key="12">
    <source>
        <dbReference type="EMBL" id="KAJ8919723.1"/>
    </source>
</evidence>
<evidence type="ECO:0000256" key="9">
    <source>
        <dbReference type="ARBA" id="ARBA00023295"/>
    </source>
</evidence>
<evidence type="ECO:0000256" key="2">
    <source>
        <dbReference type="ARBA" id="ARBA00009792"/>
    </source>
</evidence>
<evidence type="ECO:0000256" key="8">
    <source>
        <dbReference type="ARBA" id="ARBA00023180"/>
    </source>
</evidence>
<keyword evidence="7" id="KW-1015">Disulfide bond</keyword>
<comment type="similarity">
    <text evidence="2 10">Belongs to the glycosyl hydrolase 38 family.</text>
</comment>
<dbReference type="PANTHER" id="PTHR11607">
    <property type="entry name" value="ALPHA-MANNOSIDASE"/>
    <property type="match status" value="1"/>
</dbReference>
<keyword evidence="13" id="KW-1185">Reference proteome</keyword>
<dbReference type="InterPro" id="IPR037094">
    <property type="entry name" value="Glyco_hydro_38_cen_sf"/>
</dbReference>
<dbReference type="Gene3D" id="3.20.110.10">
    <property type="entry name" value="Glycoside hydrolase 38, N terminal domain"/>
    <property type="match status" value="1"/>
</dbReference>
<comment type="cofactor">
    <cofactor evidence="10">
        <name>Zn(2+)</name>
        <dbReference type="ChEBI" id="CHEBI:29105"/>
    </cofactor>
    <text evidence="10">Binds 1 zinc ion per subunit.</text>
</comment>
<dbReference type="Pfam" id="PF17677">
    <property type="entry name" value="Glyco_hydro38C2"/>
    <property type="match status" value="1"/>
</dbReference>
<dbReference type="GO" id="GO:0006013">
    <property type="term" value="P:mannose metabolic process"/>
    <property type="evidence" value="ECO:0007669"/>
    <property type="project" value="InterPro"/>
</dbReference>
<dbReference type="AlphaFoldDB" id="A0AAV8VZD4"/>
<dbReference type="Pfam" id="PF01074">
    <property type="entry name" value="Glyco_hydro_38N"/>
    <property type="match status" value="1"/>
</dbReference>
<dbReference type="InterPro" id="IPR011682">
    <property type="entry name" value="Glyco_hydro_38_C"/>
</dbReference>
<dbReference type="Gene3D" id="2.70.98.30">
    <property type="entry name" value="Golgi alpha-mannosidase II, domain 4"/>
    <property type="match status" value="1"/>
</dbReference>
<dbReference type="InterPro" id="IPR028995">
    <property type="entry name" value="Glyco_hydro_57/38_cen_sf"/>
</dbReference>
<dbReference type="GO" id="GO:0046872">
    <property type="term" value="F:metal ion binding"/>
    <property type="evidence" value="ECO:0007669"/>
    <property type="project" value="UniProtKB-KW"/>
</dbReference>
<keyword evidence="5 10" id="KW-0378">Hydrolase</keyword>
<keyword evidence="10" id="KW-0732">Signal</keyword>
<dbReference type="InterPro" id="IPR015341">
    <property type="entry name" value="Glyco_hydro_38_cen"/>
</dbReference>
<proteinExistence type="inferred from homology"/>